<evidence type="ECO:0000259" key="3">
    <source>
        <dbReference type="Pfam" id="PF00675"/>
    </source>
</evidence>
<dbReference type="PANTHER" id="PTHR11851">
    <property type="entry name" value="METALLOPROTEASE"/>
    <property type="match status" value="1"/>
</dbReference>
<proteinExistence type="inferred from homology"/>
<dbReference type="GO" id="GO:0046872">
    <property type="term" value="F:metal ion binding"/>
    <property type="evidence" value="ECO:0007669"/>
    <property type="project" value="InterPro"/>
</dbReference>
<dbReference type="GO" id="GO:0004222">
    <property type="term" value="F:metalloendopeptidase activity"/>
    <property type="evidence" value="ECO:0007669"/>
    <property type="project" value="InterPro"/>
</dbReference>
<dbReference type="InterPro" id="IPR011249">
    <property type="entry name" value="Metalloenz_LuxS/M16"/>
</dbReference>
<dbReference type="SUPFAM" id="SSF63411">
    <property type="entry name" value="LuxS/MPP-like metallohydrolase"/>
    <property type="match status" value="2"/>
</dbReference>
<accession>A0A1F6P7I4</accession>
<comment type="similarity">
    <text evidence="1 2">Belongs to the peptidase M16 family.</text>
</comment>
<evidence type="ECO:0000259" key="4">
    <source>
        <dbReference type="Pfam" id="PF05193"/>
    </source>
</evidence>
<sequence length="427" mass="48136">MYKISKLKNGITLMKVPVKGTKALTIMAMFPVGSRYEIKRMSGSSHFVEHMMFKGTKKRPTHLEISRELDAFGAEYNAFTSKDYTGYYIKTGEVNMDKAFDWLADIIFNSKFEAEEVEKEKGVIVEEVRMYEDNPIMAVENLSERAMFGDGHPLGWDVGGTPESVRGVSREDLWKYYKDYYFPGNMVLVVAGNINEKKLKKSLNYFNVPAVKGEKGLKDKFEKFVWDKKVLPMKDRLLVSERKIDQTQVVIGFPGLHSNDKDKYALSVLLNILGGGMSSRLFVEVREKRGLAYMVRTDAGSFRDVGVASVQAGLDSARLGDAFKVIKSELQKIQKETVSAKELADSKNNIAGRTELAMENSSAQAQWFAKQFLFADKIQTYEQITKKIKAVTAADVKKVANRIFDFNQARIAVIGPISKEKVLGLLN</sequence>
<reference evidence="5 6" key="1">
    <citation type="journal article" date="2016" name="Nat. Commun.">
        <title>Thousands of microbial genomes shed light on interconnected biogeochemical processes in an aquifer system.</title>
        <authorList>
            <person name="Anantharaman K."/>
            <person name="Brown C.T."/>
            <person name="Hug L.A."/>
            <person name="Sharon I."/>
            <person name="Castelle C.J."/>
            <person name="Probst A.J."/>
            <person name="Thomas B.C."/>
            <person name="Singh A."/>
            <person name="Wilkins M.J."/>
            <person name="Karaoz U."/>
            <person name="Brodie E.L."/>
            <person name="Williams K.H."/>
            <person name="Hubbard S.S."/>
            <person name="Banfield J.F."/>
        </authorList>
    </citation>
    <scope>NUCLEOTIDE SEQUENCE [LARGE SCALE GENOMIC DNA]</scope>
</reference>
<dbReference type="InterPro" id="IPR001431">
    <property type="entry name" value="Pept_M16_Zn_BS"/>
</dbReference>
<dbReference type="Proteomes" id="UP000176634">
    <property type="component" value="Unassembled WGS sequence"/>
</dbReference>
<dbReference type="GO" id="GO:0006508">
    <property type="term" value="P:proteolysis"/>
    <property type="evidence" value="ECO:0007669"/>
    <property type="project" value="InterPro"/>
</dbReference>
<dbReference type="STRING" id="1798705.A2563_00910"/>
<dbReference type="Pfam" id="PF05193">
    <property type="entry name" value="Peptidase_M16_C"/>
    <property type="match status" value="1"/>
</dbReference>
<evidence type="ECO:0000313" key="5">
    <source>
        <dbReference type="EMBL" id="OGH92132.1"/>
    </source>
</evidence>
<evidence type="ECO:0008006" key="7">
    <source>
        <dbReference type="Google" id="ProtNLM"/>
    </source>
</evidence>
<evidence type="ECO:0000313" key="6">
    <source>
        <dbReference type="Proteomes" id="UP000176634"/>
    </source>
</evidence>
<protein>
    <recommendedName>
        <fullName evidence="7">Peptidase M16</fullName>
    </recommendedName>
</protein>
<dbReference type="InterPro" id="IPR007863">
    <property type="entry name" value="Peptidase_M16_C"/>
</dbReference>
<dbReference type="InterPro" id="IPR011765">
    <property type="entry name" value="Pept_M16_N"/>
</dbReference>
<dbReference type="Pfam" id="PF00675">
    <property type="entry name" value="Peptidase_M16"/>
    <property type="match status" value="1"/>
</dbReference>
<feature type="domain" description="Peptidase M16 N-terminal" evidence="3">
    <location>
        <begin position="23"/>
        <end position="146"/>
    </location>
</feature>
<dbReference type="EMBL" id="MFRA01000008">
    <property type="protein sequence ID" value="OGH92132.1"/>
    <property type="molecule type" value="Genomic_DNA"/>
</dbReference>
<feature type="domain" description="Peptidase M16 C-terminal" evidence="4">
    <location>
        <begin position="168"/>
        <end position="349"/>
    </location>
</feature>
<evidence type="ECO:0000256" key="2">
    <source>
        <dbReference type="RuleBase" id="RU004447"/>
    </source>
</evidence>
<name>A0A1F6P7I4_9BACT</name>
<dbReference type="PANTHER" id="PTHR11851:SF49">
    <property type="entry name" value="MITOCHONDRIAL-PROCESSING PEPTIDASE SUBUNIT ALPHA"/>
    <property type="match status" value="1"/>
</dbReference>
<dbReference type="Gene3D" id="3.30.830.10">
    <property type="entry name" value="Metalloenzyme, LuxS/M16 peptidase-like"/>
    <property type="match status" value="2"/>
</dbReference>
<evidence type="ECO:0000256" key="1">
    <source>
        <dbReference type="ARBA" id="ARBA00007261"/>
    </source>
</evidence>
<gene>
    <name evidence="5" type="ORF">A2563_00910</name>
</gene>
<organism evidence="5 6">
    <name type="scientific">Candidatus Magasanikbacteria bacterium RIFOXYD1_FULL_40_23</name>
    <dbReference type="NCBI Taxonomy" id="1798705"/>
    <lineage>
        <taxon>Bacteria</taxon>
        <taxon>Candidatus Magasanikiibacteriota</taxon>
    </lineage>
</organism>
<comment type="caution">
    <text evidence="5">The sequence shown here is derived from an EMBL/GenBank/DDBJ whole genome shotgun (WGS) entry which is preliminary data.</text>
</comment>
<dbReference type="InterPro" id="IPR050361">
    <property type="entry name" value="MPP/UQCRC_Complex"/>
</dbReference>
<dbReference type="PROSITE" id="PS00143">
    <property type="entry name" value="INSULINASE"/>
    <property type="match status" value="1"/>
</dbReference>
<dbReference type="AlphaFoldDB" id="A0A1F6P7I4"/>